<sequence>MDRHHKSPTTLRVARDEEPVTEPELAWSEPTQPERNANANRRDATCDGAYAVALVCLERQMNLVAVARAEDLTGADWYVAPAGKGTTEAGAPNLDDPDLMRLEVGGHDDRPSLPHELKIKVHQLQAGKSSIPGIAVVVGFKKAQLVIRTNVLPG</sequence>
<gene>
    <name evidence="2" type="ORF">SOCEGT47_029210</name>
</gene>
<name>A0A4P2Q0H8_SORCE</name>
<feature type="compositionally biased region" description="Polar residues" evidence="1">
    <location>
        <begin position="29"/>
        <end position="39"/>
    </location>
</feature>
<proteinExistence type="predicted"/>
<protein>
    <submittedName>
        <fullName evidence="2">Uncharacterized protein</fullName>
    </submittedName>
</protein>
<dbReference type="RefSeq" id="WP_129347580.1">
    <property type="nucleotide sequence ID" value="NZ_CP012670.1"/>
</dbReference>
<evidence type="ECO:0000313" key="2">
    <source>
        <dbReference type="EMBL" id="AUX22418.1"/>
    </source>
</evidence>
<reference evidence="2 3" key="1">
    <citation type="submission" date="2015-09" db="EMBL/GenBank/DDBJ databases">
        <title>Sorangium comparison.</title>
        <authorList>
            <person name="Zaburannyi N."/>
            <person name="Bunk B."/>
            <person name="Overmann J."/>
            <person name="Mueller R."/>
        </authorList>
    </citation>
    <scope>NUCLEOTIDE SEQUENCE [LARGE SCALE GENOMIC DNA]</scope>
    <source>
        <strain evidence="2 3">So ceGT47</strain>
    </source>
</reference>
<dbReference type="AlphaFoldDB" id="A0A4P2Q0H8"/>
<evidence type="ECO:0000313" key="3">
    <source>
        <dbReference type="Proteomes" id="UP000295781"/>
    </source>
</evidence>
<feature type="region of interest" description="Disordered" evidence="1">
    <location>
        <begin position="1"/>
        <end position="40"/>
    </location>
</feature>
<evidence type="ECO:0000256" key="1">
    <source>
        <dbReference type="SAM" id="MobiDB-lite"/>
    </source>
</evidence>
<dbReference type="OrthoDB" id="8480956at2"/>
<organism evidence="2 3">
    <name type="scientific">Sorangium cellulosum</name>
    <name type="common">Polyangium cellulosum</name>
    <dbReference type="NCBI Taxonomy" id="56"/>
    <lineage>
        <taxon>Bacteria</taxon>
        <taxon>Pseudomonadati</taxon>
        <taxon>Myxococcota</taxon>
        <taxon>Polyangia</taxon>
        <taxon>Polyangiales</taxon>
        <taxon>Polyangiaceae</taxon>
        <taxon>Sorangium</taxon>
    </lineage>
</organism>
<accession>A0A4P2Q0H8</accession>
<dbReference type="EMBL" id="CP012670">
    <property type="protein sequence ID" value="AUX22418.1"/>
    <property type="molecule type" value="Genomic_DNA"/>
</dbReference>
<dbReference type="Proteomes" id="UP000295781">
    <property type="component" value="Chromosome"/>
</dbReference>